<dbReference type="PANTHER" id="PTHR11831">
    <property type="entry name" value="30S 40S RIBOSOMAL PROTEIN"/>
    <property type="match status" value="1"/>
</dbReference>
<organism evidence="10">
    <name type="scientific">uncultured bacterium Rifle_16ft_4_minimus_4226</name>
    <dbReference type="NCBI Taxonomy" id="1665160"/>
    <lineage>
        <taxon>Bacteria</taxon>
        <taxon>environmental samples</taxon>
    </lineage>
</organism>
<dbReference type="InterPro" id="IPR001912">
    <property type="entry name" value="Ribosomal_uS4_N"/>
</dbReference>
<dbReference type="Pfam" id="PF01479">
    <property type="entry name" value="S4"/>
    <property type="match status" value="1"/>
</dbReference>
<feature type="domain" description="Small ribosomal subunit protein uS4 N-terminal" evidence="9">
    <location>
        <begin position="3"/>
        <end position="97"/>
    </location>
</feature>
<keyword evidence="5 7" id="KW-0687">Ribonucleoprotein</keyword>
<sequence length="208" mass="24610">MARYRESVCRFCRREGMKLFLKGERCLADKCAIDRRNYPPGQHGQRRPKLSEYGLQLREKQKVKRYYGLLERQFKNSFYQAERQRGITGEELLSLLERRLDNVVYRAGLLPSRKLARQFVCQNHFMVNNKKVDIPSYLVKIGDIIRVKESSKENEYIKEAPRRADQRGIPEWLSLDKDRLEVIIQDKPNKGHIPININEQLIVGLYSK</sequence>
<dbReference type="GO" id="GO:0019843">
    <property type="term" value="F:rRNA binding"/>
    <property type="evidence" value="ECO:0007669"/>
    <property type="project" value="UniProtKB-UniRule"/>
</dbReference>
<comment type="function">
    <text evidence="7">One of the primary rRNA binding proteins, it binds directly to 16S rRNA where it nucleates assembly of the body of the 30S subunit.</text>
</comment>
<evidence type="ECO:0000256" key="4">
    <source>
        <dbReference type="ARBA" id="ARBA00022980"/>
    </source>
</evidence>
<evidence type="ECO:0000256" key="6">
    <source>
        <dbReference type="ARBA" id="ARBA00035254"/>
    </source>
</evidence>
<evidence type="ECO:0000256" key="1">
    <source>
        <dbReference type="ARBA" id="ARBA00007465"/>
    </source>
</evidence>
<comment type="similarity">
    <text evidence="1 7">Belongs to the universal ribosomal protein uS4 family.</text>
</comment>
<name>A0A0H4TCC2_9BACT</name>
<reference evidence="10" key="1">
    <citation type="journal article" date="2015" name="ISME J.">
        <title>Aquifer environment selects for microbial species cohorts in sediment and groundwater.</title>
        <authorList>
            <person name="Hug L.A."/>
            <person name="Thomas B.C."/>
            <person name="Brown C.T."/>
            <person name="Frischkorn K.R."/>
            <person name="Williams K.H."/>
            <person name="Tringe S.G."/>
            <person name="Banfield J.F."/>
        </authorList>
    </citation>
    <scope>NUCLEOTIDE SEQUENCE</scope>
</reference>
<dbReference type="AlphaFoldDB" id="A0A0H4TCC2"/>
<comment type="function">
    <text evidence="7">With S5 and S12 plays an important role in translational accuracy.</text>
</comment>
<dbReference type="PROSITE" id="PS50889">
    <property type="entry name" value="S4"/>
    <property type="match status" value="1"/>
</dbReference>
<dbReference type="Gene3D" id="3.10.290.10">
    <property type="entry name" value="RNA-binding S4 domain"/>
    <property type="match status" value="1"/>
</dbReference>
<dbReference type="GO" id="GO:0003735">
    <property type="term" value="F:structural constituent of ribosome"/>
    <property type="evidence" value="ECO:0007669"/>
    <property type="project" value="InterPro"/>
</dbReference>
<gene>
    <name evidence="7 10" type="primary">rpsD</name>
</gene>
<evidence type="ECO:0000256" key="5">
    <source>
        <dbReference type="ARBA" id="ARBA00023274"/>
    </source>
</evidence>
<dbReference type="EMBL" id="KT007030">
    <property type="protein sequence ID" value="AKQ04167.1"/>
    <property type="molecule type" value="Genomic_DNA"/>
</dbReference>
<dbReference type="GO" id="GO:0006412">
    <property type="term" value="P:translation"/>
    <property type="evidence" value="ECO:0007669"/>
    <property type="project" value="UniProtKB-UniRule"/>
</dbReference>
<evidence type="ECO:0000313" key="10">
    <source>
        <dbReference type="EMBL" id="AKQ04167.1"/>
    </source>
</evidence>
<dbReference type="FunFam" id="1.10.1050.10:FF:000001">
    <property type="entry name" value="30S ribosomal protein S4"/>
    <property type="match status" value="1"/>
</dbReference>
<dbReference type="NCBIfam" id="NF003717">
    <property type="entry name" value="PRK05327.1"/>
    <property type="match status" value="1"/>
</dbReference>
<dbReference type="HAMAP" id="MF_01306_B">
    <property type="entry name" value="Ribosomal_uS4_B"/>
    <property type="match status" value="1"/>
</dbReference>
<proteinExistence type="inferred from homology"/>
<feature type="domain" description="RNA-binding S4" evidence="8">
    <location>
        <begin position="98"/>
        <end position="162"/>
    </location>
</feature>
<evidence type="ECO:0000256" key="2">
    <source>
        <dbReference type="ARBA" id="ARBA00022730"/>
    </source>
</evidence>
<evidence type="ECO:0000256" key="7">
    <source>
        <dbReference type="HAMAP-Rule" id="MF_01306"/>
    </source>
</evidence>
<dbReference type="GO" id="GO:0015935">
    <property type="term" value="C:small ribosomal subunit"/>
    <property type="evidence" value="ECO:0007669"/>
    <property type="project" value="InterPro"/>
</dbReference>
<dbReference type="InterPro" id="IPR036986">
    <property type="entry name" value="S4_RNA-bd_sf"/>
</dbReference>
<dbReference type="SMART" id="SM00363">
    <property type="entry name" value="S4"/>
    <property type="match status" value="1"/>
</dbReference>
<dbReference type="InterPro" id="IPR005709">
    <property type="entry name" value="Ribosomal_uS4_bac-type"/>
</dbReference>
<evidence type="ECO:0000259" key="9">
    <source>
        <dbReference type="SMART" id="SM01390"/>
    </source>
</evidence>
<dbReference type="InterPro" id="IPR022801">
    <property type="entry name" value="Ribosomal_uS4"/>
</dbReference>
<keyword evidence="4 7" id="KW-0689">Ribosomal protein</keyword>
<dbReference type="GO" id="GO:0042274">
    <property type="term" value="P:ribosomal small subunit biogenesis"/>
    <property type="evidence" value="ECO:0007669"/>
    <property type="project" value="TreeGrafter"/>
</dbReference>
<comment type="subunit">
    <text evidence="7">Part of the 30S ribosomal subunit. Contacts protein S5. The interaction surface between S4 and S5 is involved in control of translational fidelity.</text>
</comment>
<dbReference type="InterPro" id="IPR002942">
    <property type="entry name" value="S4_RNA-bd"/>
</dbReference>
<evidence type="ECO:0000256" key="3">
    <source>
        <dbReference type="ARBA" id="ARBA00022884"/>
    </source>
</evidence>
<dbReference type="CDD" id="cd00165">
    <property type="entry name" value="S4"/>
    <property type="match status" value="1"/>
</dbReference>
<dbReference type="SMART" id="SM01390">
    <property type="entry name" value="Ribosomal_S4"/>
    <property type="match status" value="1"/>
</dbReference>
<dbReference type="Pfam" id="PF00163">
    <property type="entry name" value="Ribosomal_S4"/>
    <property type="match status" value="1"/>
</dbReference>
<protein>
    <recommendedName>
        <fullName evidence="6 7">Small ribosomal subunit protein uS4</fullName>
    </recommendedName>
</protein>
<dbReference type="SUPFAM" id="SSF55174">
    <property type="entry name" value="Alpha-L RNA-binding motif"/>
    <property type="match status" value="1"/>
</dbReference>
<accession>A0A0H4TCC2</accession>
<dbReference type="FunFam" id="3.10.290.10:FF:000001">
    <property type="entry name" value="30S ribosomal protein S4"/>
    <property type="match status" value="1"/>
</dbReference>
<evidence type="ECO:0000259" key="8">
    <source>
        <dbReference type="SMART" id="SM00363"/>
    </source>
</evidence>
<keyword evidence="3 7" id="KW-0694">RNA-binding</keyword>
<dbReference type="Gene3D" id="1.10.1050.10">
    <property type="entry name" value="Ribosomal Protein S4 Delta 41, Chain A, domain 1"/>
    <property type="match status" value="1"/>
</dbReference>
<dbReference type="PANTHER" id="PTHR11831:SF4">
    <property type="entry name" value="SMALL RIBOSOMAL SUBUNIT PROTEIN US4M"/>
    <property type="match status" value="1"/>
</dbReference>
<dbReference type="NCBIfam" id="TIGR01017">
    <property type="entry name" value="rpsD_bact"/>
    <property type="match status" value="1"/>
</dbReference>
<keyword evidence="2 7" id="KW-0699">rRNA-binding</keyword>